<evidence type="ECO:0000313" key="3">
    <source>
        <dbReference type="EMBL" id="KRM92720.1"/>
    </source>
</evidence>
<dbReference type="CDD" id="cd08352">
    <property type="entry name" value="VOC_Bs_YwkD_like"/>
    <property type="match status" value="1"/>
</dbReference>
<organism evidence="3 4">
    <name type="scientific">Liquorilactobacillus cacaonum DSM 21116</name>
    <dbReference type="NCBI Taxonomy" id="1423729"/>
    <lineage>
        <taxon>Bacteria</taxon>
        <taxon>Bacillati</taxon>
        <taxon>Bacillota</taxon>
        <taxon>Bacilli</taxon>
        <taxon>Lactobacillales</taxon>
        <taxon>Lactobacillaceae</taxon>
        <taxon>Liquorilactobacillus</taxon>
    </lineage>
</organism>
<keyword evidence="4" id="KW-1185">Reference proteome</keyword>
<dbReference type="PROSITE" id="PS51819">
    <property type="entry name" value="VOC"/>
    <property type="match status" value="1"/>
</dbReference>
<accession>A0A0R2CNP6</accession>
<proteinExistence type="predicted"/>
<dbReference type="Gene3D" id="3.10.180.10">
    <property type="entry name" value="2,3-Dihydroxybiphenyl 1,2-Dioxygenase, domain 1"/>
    <property type="match status" value="1"/>
</dbReference>
<name>A0A0R2CNP6_9LACO</name>
<protein>
    <recommendedName>
        <fullName evidence="2">VOC domain-containing protein</fullName>
    </recommendedName>
</protein>
<dbReference type="Proteomes" id="UP000051131">
    <property type="component" value="Unassembled WGS sequence"/>
</dbReference>
<dbReference type="InterPro" id="IPR029068">
    <property type="entry name" value="Glyas_Bleomycin-R_OHBP_Dase"/>
</dbReference>
<dbReference type="PANTHER" id="PTHR36113:SF6">
    <property type="entry name" value="FOSFOMYCIN RESISTANCE PROTEIN FOSX"/>
    <property type="match status" value="1"/>
</dbReference>
<evidence type="ECO:0000256" key="1">
    <source>
        <dbReference type="ARBA" id="ARBA00022723"/>
    </source>
</evidence>
<dbReference type="InterPro" id="IPR037478">
    <property type="entry name" value="YwkD-like_dom"/>
</dbReference>
<dbReference type="AlphaFoldDB" id="A0A0R2CNP6"/>
<gene>
    <name evidence="3" type="ORF">FC80_GL001659</name>
</gene>
<dbReference type="GO" id="GO:0046872">
    <property type="term" value="F:metal ion binding"/>
    <property type="evidence" value="ECO:0007669"/>
    <property type="project" value="UniProtKB-KW"/>
</dbReference>
<dbReference type="SUPFAM" id="SSF54593">
    <property type="entry name" value="Glyoxalase/Bleomycin resistance protein/Dihydroxybiphenyl dioxygenase"/>
    <property type="match status" value="1"/>
</dbReference>
<dbReference type="PANTHER" id="PTHR36113">
    <property type="entry name" value="LYASE, PUTATIVE-RELATED-RELATED"/>
    <property type="match status" value="1"/>
</dbReference>
<evidence type="ECO:0000259" key="2">
    <source>
        <dbReference type="PROSITE" id="PS51819"/>
    </source>
</evidence>
<evidence type="ECO:0000313" key="4">
    <source>
        <dbReference type="Proteomes" id="UP000051131"/>
    </source>
</evidence>
<dbReference type="InterPro" id="IPR004360">
    <property type="entry name" value="Glyas_Fos-R_dOase_dom"/>
</dbReference>
<dbReference type="PATRIC" id="fig|1423729.3.peg.1683"/>
<feature type="domain" description="VOC" evidence="2">
    <location>
        <begin position="11"/>
        <end position="134"/>
    </location>
</feature>
<comment type="caution">
    <text evidence="3">The sequence shown here is derived from an EMBL/GenBank/DDBJ whole genome shotgun (WGS) entry which is preliminary data.</text>
</comment>
<reference evidence="3 4" key="1">
    <citation type="journal article" date="2015" name="Genome Announc.">
        <title>Expanding the biotechnology potential of lactobacilli through comparative genomics of 213 strains and associated genera.</title>
        <authorList>
            <person name="Sun Z."/>
            <person name="Harris H.M."/>
            <person name="McCann A."/>
            <person name="Guo C."/>
            <person name="Argimon S."/>
            <person name="Zhang W."/>
            <person name="Yang X."/>
            <person name="Jeffery I.B."/>
            <person name="Cooney J.C."/>
            <person name="Kagawa T.F."/>
            <person name="Liu W."/>
            <person name="Song Y."/>
            <person name="Salvetti E."/>
            <person name="Wrobel A."/>
            <person name="Rasinkangas P."/>
            <person name="Parkhill J."/>
            <person name="Rea M.C."/>
            <person name="O'Sullivan O."/>
            <person name="Ritari J."/>
            <person name="Douillard F.P."/>
            <person name="Paul Ross R."/>
            <person name="Yang R."/>
            <person name="Briner A.E."/>
            <person name="Felis G.E."/>
            <person name="de Vos W.M."/>
            <person name="Barrangou R."/>
            <person name="Klaenhammer T.R."/>
            <person name="Caufield P.W."/>
            <person name="Cui Y."/>
            <person name="Zhang H."/>
            <person name="O'Toole P.W."/>
        </authorList>
    </citation>
    <scope>NUCLEOTIDE SEQUENCE [LARGE SCALE GENOMIC DNA]</scope>
    <source>
        <strain evidence="3 4">DSM 21116</strain>
    </source>
</reference>
<dbReference type="InterPro" id="IPR037523">
    <property type="entry name" value="VOC_core"/>
</dbReference>
<dbReference type="InterPro" id="IPR051332">
    <property type="entry name" value="Fosfomycin_Res_Enzymes"/>
</dbReference>
<dbReference type="Pfam" id="PF00903">
    <property type="entry name" value="Glyoxalase"/>
    <property type="match status" value="1"/>
</dbReference>
<keyword evidence="1" id="KW-0479">Metal-binding</keyword>
<dbReference type="STRING" id="1423729.FC80_GL001659"/>
<dbReference type="EMBL" id="AYZE01000005">
    <property type="protein sequence ID" value="KRM92720.1"/>
    <property type="molecule type" value="Genomic_DNA"/>
</dbReference>
<sequence length="134" mass="15501">MIGGIQVSFDLIHHIAIICHDREKALDFYVRKLGFEIVSDHKRVEKKDEKIDIKKGEIQLELFIKPNAPSRLSYPIGEGTGLRHLAFKVNNIEEIVKELQSLNIVVEDIRVDDFTGEKMTFFFDPDDLPIELHE</sequence>